<dbReference type="InterPro" id="IPR029058">
    <property type="entry name" value="AB_hydrolase_fold"/>
</dbReference>
<dbReference type="InterPro" id="IPR051321">
    <property type="entry name" value="PHA/PHB_synthase"/>
</dbReference>
<organism evidence="6 7">
    <name type="scientific">Polynucleobacter kasalickyi</name>
    <dbReference type="NCBI Taxonomy" id="1938817"/>
    <lineage>
        <taxon>Bacteria</taxon>
        <taxon>Pseudomonadati</taxon>
        <taxon>Pseudomonadota</taxon>
        <taxon>Betaproteobacteria</taxon>
        <taxon>Burkholderiales</taxon>
        <taxon>Burkholderiaceae</taxon>
        <taxon>Polynucleobacter</taxon>
    </lineage>
</organism>
<evidence type="ECO:0000313" key="7">
    <source>
        <dbReference type="Proteomes" id="UP000192708"/>
    </source>
</evidence>
<dbReference type="GO" id="GO:0042619">
    <property type="term" value="P:poly-hydroxybutyrate biosynthetic process"/>
    <property type="evidence" value="ECO:0007669"/>
    <property type="project" value="InterPro"/>
</dbReference>
<feature type="domain" description="Poly-beta-hydroxybutyrate polymerase N-terminal" evidence="5">
    <location>
        <begin position="59"/>
        <end position="224"/>
    </location>
</feature>
<dbReference type="SUPFAM" id="SSF53474">
    <property type="entry name" value="alpha/beta-Hydrolases"/>
    <property type="match status" value="1"/>
</dbReference>
<keyword evidence="7" id="KW-1185">Reference proteome</keyword>
<evidence type="ECO:0000256" key="3">
    <source>
        <dbReference type="ARBA" id="ARBA00022679"/>
    </source>
</evidence>
<proteinExistence type="predicted"/>
<gene>
    <name evidence="6" type="ORF">SAMN06296008_11357</name>
</gene>
<dbReference type="InterPro" id="IPR010941">
    <property type="entry name" value="PhaC_N"/>
</dbReference>
<dbReference type="OrthoDB" id="7208816at2"/>
<dbReference type="EMBL" id="FWXJ01000013">
    <property type="protein sequence ID" value="SMC72381.1"/>
    <property type="molecule type" value="Genomic_DNA"/>
</dbReference>
<dbReference type="Pfam" id="PF07167">
    <property type="entry name" value="PhaC_N"/>
    <property type="match status" value="1"/>
</dbReference>
<dbReference type="GO" id="GO:0005737">
    <property type="term" value="C:cytoplasm"/>
    <property type="evidence" value="ECO:0007669"/>
    <property type="project" value="UniProtKB-SubCell"/>
</dbReference>
<keyword evidence="2" id="KW-0963">Cytoplasm</keyword>
<dbReference type="AlphaFoldDB" id="A0A1W2BHM4"/>
<evidence type="ECO:0000259" key="5">
    <source>
        <dbReference type="Pfam" id="PF07167"/>
    </source>
</evidence>
<reference evidence="6 7" key="1">
    <citation type="submission" date="2017-04" db="EMBL/GenBank/DDBJ databases">
        <authorList>
            <person name="Afonso C.L."/>
            <person name="Miller P.J."/>
            <person name="Scott M.A."/>
            <person name="Spackman E."/>
            <person name="Goraichik I."/>
            <person name="Dimitrov K.M."/>
            <person name="Suarez D.L."/>
            <person name="Swayne D.E."/>
        </authorList>
    </citation>
    <scope>NUCLEOTIDE SEQUENCE [LARGE SCALE GENOMIC DNA]</scope>
    <source>
        <strain evidence="6 7">VK13</strain>
    </source>
</reference>
<keyword evidence="4" id="KW-0012">Acyltransferase</keyword>
<name>A0A1W2BHM4_9BURK</name>
<dbReference type="PANTHER" id="PTHR36837:SF5">
    <property type="entry name" value="POLY-3-HYDROXYBUTYRATE SYNTHASE"/>
    <property type="match status" value="1"/>
</dbReference>
<dbReference type="Proteomes" id="UP000192708">
    <property type="component" value="Unassembled WGS sequence"/>
</dbReference>
<evidence type="ECO:0000256" key="2">
    <source>
        <dbReference type="ARBA" id="ARBA00022490"/>
    </source>
</evidence>
<dbReference type="NCBIfam" id="TIGR01838">
    <property type="entry name" value="PHA_synth_I"/>
    <property type="match status" value="1"/>
</dbReference>
<keyword evidence="3" id="KW-0808">Transferase</keyword>
<accession>A0A1W2BHM4</accession>
<evidence type="ECO:0000256" key="4">
    <source>
        <dbReference type="ARBA" id="ARBA00023315"/>
    </source>
</evidence>
<comment type="subcellular location">
    <subcellularLocation>
        <location evidence="1">Cytoplasm</location>
    </subcellularLocation>
</comment>
<dbReference type="PANTHER" id="PTHR36837">
    <property type="entry name" value="POLY(3-HYDROXYALKANOATE) POLYMERASE SUBUNIT PHAC"/>
    <property type="match status" value="1"/>
</dbReference>
<dbReference type="InterPro" id="IPR010963">
    <property type="entry name" value="PHA_synth_I"/>
</dbReference>
<dbReference type="RefSeq" id="WP_084285069.1">
    <property type="nucleotide sequence ID" value="NZ_FWXJ01000013.1"/>
</dbReference>
<evidence type="ECO:0000313" key="6">
    <source>
        <dbReference type="EMBL" id="SMC72381.1"/>
    </source>
</evidence>
<protein>
    <submittedName>
        <fullName evidence="6">Polyhydroxyalkanoate synthase</fullName>
    </submittedName>
</protein>
<sequence length="551" mass="61660">MENILSNSGFGLPQNWSIPRLAPADMAMIPPDLLAEIEKKYLSDMMLVWSGKKPDIEVDNRFKSNIWNEGWSEIIYQTYLVNAQHLKSLANAVEAEPKVKNKIVFATEQLTSTLAPSNFLATNPEAINELISSRGQSLTNGLMHLLADMREGKISQTTSDTFEVGVNLAITEGSVVFQNELFQLIQYKPLTETVYEKPLLMVPPCINKFYILDLKPESSMVRFLVEEGFTVYMISWKNADESMTQITWDDYVASGVIKAIQTCIEISKVPQINVLGFCVGGTLLASALAVLANQNIHPAASLILLTSFLDFSDTGVLDVFIDETMVDMRENTIGGKTGNFGLLSGVELANTFSFLRPNELVWNYVVSNYLLGKTPPSFDLLFWNSDSTNLPGPMFSWYLRHMYLNNELKDPNKLTICNQPVDLSKINCPVYIFASKEDHIVPWKSAFTSTQILKGKSKFVLGASGHIAGVINPLKKNKRNYWTNQVRTKNPDTWLKGAKFIEGSWWGDFRDWLSSQSGKQIKAPSKLGTTKFKVIEAAPGAYVKEKVSKIN</sequence>
<dbReference type="Gene3D" id="3.40.50.1820">
    <property type="entry name" value="alpha/beta hydrolase"/>
    <property type="match status" value="1"/>
</dbReference>
<dbReference type="STRING" id="1938817.SAMN06296008_11357"/>
<dbReference type="GO" id="GO:0016746">
    <property type="term" value="F:acyltransferase activity"/>
    <property type="evidence" value="ECO:0007669"/>
    <property type="project" value="UniProtKB-KW"/>
</dbReference>
<evidence type="ECO:0000256" key="1">
    <source>
        <dbReference type="ARBA" id="ARBA00004496"/>
    </source>
</evidence>